<gene>
    <name evidence="1" type="ORF">LCGC14_1675460</name>
</gene>
<organism evidence="1">
    <name type="scientific">marine sediment metagenome</name>
    <dbReference type="NCBI Taxonomy" id="412755"/>
    <lineage>
        <taxon>unclassified sequences</taxon>
        <taxon>metagenomes</taxon>
        <taxon>ecological metagenomes</taxon>
    </lineage>
</organism>
<dbReference type="AlphaFoldDB" id="A0A0F9HQ65"/>
<feature type="non-terminal residue" evidence="1">
    <location>
        <position position="269"/>
    </location>
</feature>
<protein>
    <submittedName>
        <fullName evidence="1">Uncharacterized protein</fullName>
    </submittedName>
</protein>
<sequence>MSLKMKKKKKILKIRYNKPEEFNKFEIDSTDIGNLSQIPIPGVEHHRSEYFHAINVFIENNPLSNELMEKREPIFSSSQLSKICDIYKKLLDYTMISREFLSKNHKMLLWTIRCRLNLIIHYHSAVQVDYGEYSTLIYLKEKYELIISKKNVYSYSLGELWRALLILISKINCIYYHGSLKYYIDCLFLCCGKFFFISNNDIHLFDNLLYCDKNNGICSINKPFIEETERIFYGIQKRIYAYSMFSLSSMEITSLPLNSIKLNIFYEWL</sequence>
<comment type="caution">
    <text evidence="1">The sequence shown here is derived from an EMBL/GenBank/DDBJ whole genome shotgun (WGS) entry which is preliminary data.</text>
</comment>
<name>A0A0F9HQ65_9ZZZZ</name>
<accession>A0A0F9HQ65</accession>
<evidence type="ECO:0000313" key="1">
    <source>
        <dbReference type="EMBL" id="KKM17466.1"/>
    </source>
</evidence>
<reference evidence="1" key="1">
    <citation type="journal article" date="2015" name="Nature">
        <title>Complex archaea that bridge the gap between prokaryotes and eukaryotes.</title>
        <authorList>
            <person name="Spang A."/>
            <person name="Saw J.H."/>
            <person name="Jorgensen S.L."/>
            <person name="Zaremba-Niedzwiedzka K."/>
            <person name="Martijn J."/>
            <person name="Lind A.E."/>
            <person name="van Eijk R."/>
            <person name="Schleper C."/>
            <person name="Guy L."/>
            <person name="Ettema T.J."/>
        </authorList>
    </citation>
    <scope>NUCLEOTIDE SEQUENCE</scope>
</reference>
<dbReference type="EMBL" id="LAZR01014445">
    <property type="protein sequence ID" value="KKM17466.1"/>
    <property type="molecule type" value="Genomic_DNA"/>
</dbReference>
<proteinExistence type="predicted"/>